<dbReference type="EMBL" id="CP019343">
    <property type="protein sequence ID" value="ARN72674.1"/>
    <property type="molecule type" value="Genomic_DNA"/>
</dbReference>
<feature type="transmembrane region" description="Helical" evidence="1">
    <location>
        <begin position="18"/>
        <end position="36"/>
    </location>
</feature>
<organism evidence="2 3">
    <name type="scientific">Oceanicoccus sagamiensis</name>
    <dbReference type="NCBI Taxonomy" id="716816"/>
    <lineage>
        <taxon>Bacteria</taxon>
        <taxon>Pseudomonadati</taxon>
        <taxon>Pseudomonadota</taxon>
        <taxon>Gammaproteobacteria</taxon>
        <taxon>Cellvibrionales</taxon>
        <taxon>Spongiibacteraceae</taxon>
        <taxon>Oceanicoccus</taxon>
    </lineage>
</organism>
<dbReference type="Proteomes" id="UP000193450">
    <property type="component" value="Chromosome"/>
</dbReference>
<evidence type="ECO:0000313" key="2">
    <source>
        <dbReference type="EMBL" id="ARN72674.1"/>
    </source>
</evidence>
<feature type="transmembrane region" description="Helical" evidence="1">
    <location>
        <begin position="188"/>
        <end position="206"/>
    </location>
</feature>
<dbReference type="AlphaFoldDB" id="A0A1X9N675"/>
<evidence type="ECO:0000256" key="1">
    <source>
        <dbReference type="SAM" id="Phobius"/>
    </source>
</evidence>
<feature type="transmembrane region" description="Helical" evidence="1">
    <location>
        <begin position="227"/>
        <end position="246"/>
    </location>
</feature>
<accession>A0A1X9N675</accession>
<feature type="transmembrane region" description="Helical" evidence="1">
    <location>
        <begin position="56"/>
        <end position="75"/>
    </location>
</feature>
<keyword evidence="1" id="KW-1133">Transmembrane helix</keyword>
<dbReference type="STRING" id="716816.BST96_00220"/>
<keyword evidence="1" id="KW-0812">Transmembrane</keyword>
<evidence type="ECO:0000313" key="3">
    <source>
        <dbReference type="Proteomes" id="UP000193450"/>
    </source>
</evidence>
<evidence type="ECO:0008006" key="4">
    <source>
        <dbReference type="Google" id="ProtNLM"/>
    </source>
</evidence>
<sequence>MNQAGPSNEPAKLNTLQLIKLLVYGLLLINFVLYIYDDWSIAQHTLGPGSSFFDWTSAYAVSIDESAWFILLFLFELETYVMSDAAFTRGRVLLMHGVRFICYGFLMHTLWAYGNSALDLQQVEAIPAVTDLCELSDRELSFAYNLEYTELDASNCASLSNGSALFLIEPPDFLVVTNSAGLVIEKQLIWIDLFEAMTWLLILFTIELNVRIQDKGIASGRWISSLAYSKMLLYGLLWGAAGYWIYRGHYMYAWDEFVWIAGFSAIEVNMAKWRKEIKEAGAAT</sequence>
<protein>
    <recommendedName>
        <fullName evidence="4">Shikimate kinase</fullName>
    </recommendedName>
</protein>
<name>A0A1X9N675_9GAMM</name>
<reference evidence="2 3" key="1">
    <citation type="submission" date="2016-11" db="EMBL/GenBank/DDBJ databases">
        <title>Trade-off between light-utilization and light-protection in marine flavobacteria.</title>
        <authorList>
            <person name="Kumagai Y."/>
        </authorList>
    </citation>
    <scope>NUCLEOTIDE SEQUENCE [LARGE SCALE GENOMIC DNA]</scope>
    <source>
        <strain evidence="2 3">NBRC 107125</strain>
    </source>
</reference>
<keyword evidence="3" id="KW-1185">Reference proteome</keyword>
<dbReference type="RefSeq" id="WP_085756761.1">
    <property type="nucleotide sequence ID" value="NZ_CP019343.1"/>
</dbReference>
<dbReference type="KEGG" id="osg:BST96_00220"/>
<feature type="transmembrane region" description="Helical" evidence="1">
    <location>
        <begin position="96"/>
        <end position="114"/>
    </location>
</feature>
<keyword evidence="1" id="KW-0472">Membrane</keyword>
<dbReference type="OrthoDB" id="6022998at2"/>
<gene>
    <name evidence="2" type="ORF">BST96_00220</name>
</gene>
<proteinExistence type="predicted"/>